<dbReference type="Proteomes" id="UP000503447">
    <property type="component" value="Chromosome"/>
</dbReference>
<evidence type="ECO:0000256" key="1">
    <source>
        <dbReference type="SAM" id="MobiDB-lite"/>
    </source>
</evidence>
<protein>
    <recommendedName>
        <fullName evidence="4">RNA polymerase sigma factor 70 region 4 type 2 domain-containing protein</fullName>
    </recommendedName>
</protein>
<dbReference type="KEGG" id="ftj:FTUN_6932"/>
<dbReference type="EMBL" id="CP053452">
    <property type="protein sequence ID" value="QJW99326.1"/>
    <property type="molecule type" value="Genomic_DNA"/>
</dbReference>
<keyword evidence="3" id="KW-1185">Reference proteome</keyword>
<evidence type="ECO:0000313" key="3">
    <source>
        <dbReference type="Proteomes" id="UP000503447"/>
    </source>
</evidence>
<evidence type="ECO:0008006" key="4">
    <source>
        <dbReference type="Google" id="ProtNLM"/>
    </source>
</evidence>
<sequence>MRRRRDRYRSGPPAPGGKPPTDPVPIIELYPNPLPPPGPPVTRESTLADLQTGLASLTDDELKVARLWLVGETLDDVCCILQMREKMVRKLWQSMRRKLSNALEPNA</sequence>
<dbReference type="SUPFAM" id="SSF88659">
    <property type="entry name" value="Sigma3 and sigma4 domains of RNA polymerase sigma factors"/>
    <property type="match status" value="1"/>
</dbReference>
<organism evidence="2 3">
    <name type="scientific">Frigoriglobus tundricola</name>
    <dbReference type="NCBI Taxonomy" id="2774151"/>
    <lineage>
        <taxon>Bacteria</taxon>
        <taxon>Pseudomonadati</taxon>
        <taxon>Planctomycetota</taxon>
        <taxon>Planctomycetia</taxon>
        <taxon>Gemmatales</taxon>
        <taxon>Gemmataceae</taxon>
        <taxon>Frigoriglobus</taxon>
    </lineage>
</organism>
<reference evidence="3" key="1">
    <citation type="submission" date="2020-05" db="EMBL/GenBank/DDBJ databases">
        <title>Frigoriglobus tundricola gen. nov., sp. nov., a psychrotolerant cellulolytic planctomycete of the family Gemmataceae with two divergent copies of 16S rRNA gene.</title>
        <authorList>
            <person name="Kulichevskaya I.S."/>
            <person name="Ivanova A.A."/>
            <person name="Naumoff D.G."/>
            <person name="Beletsky A.V."/>
            <person name="Rijpstra W.I.C."/>
            <person name="Sinninghe Damste J.S."/>
            <person name="Mardanov A.V."/>
            <person name="Ravin N.V."/>
            <person name="Dedysh S.N."/>
        </authorList>
    </citation>
    <scope>NUCLEOTIDE SEQUENCE [LARGE SCALE GENOMIC DNA]</scope>
    <source>
        <strain evidence="3">PL17</strain>
    </source>
</reference>
<name>A0A6M5Z0Q4_9BACT</name>
<dbReference type="AlphaFoldDB" id="A0A6M5Z0Q4"/>
<gene>
    <name evidence="2" type="ORF">FTUN_6932</name>
</gene>
<evidence type="ECO:0000313" key="2">
    <source>
        <dbReference type="EMBL" id="QJW99326.1"/>
    </source>
</evidence>
<feature type="compositionally biased region" description="Pro residues" evidence="1">
    <location>
        <begin position="12"/>
        <end position="23"/>
    </location>
</feature>
<dbReference type="InterPro" id="IPR013324">
    <property type="entry name" value="RNA_pol_sigma_r3/r4-like"/>
</dbReference>
<feature type="region of interest" description="Disordered" evidence="1">
    <location>
        <begin position="1"/>
        <end position="26"/>
    </location>
</feature>
<proteinExistence type="predicted"/>
<accession>A0A6M5Z0Q4</accession>